<feature type="transmembrane region" description="Helical" evidence="1">
    <location>
        <begin position="240"/>
        <end position="258"/>
    </location>
</feature>
<dbReference type="Pfam" id="PF06691">
    <property type="entry name" value="DUF1189"/>
    <property type="match status" value="1"/>
</dbReference>
<dbReference type="EMBL" id="FUXI01000024">
    <property type="protein sequence ID" value="SJZ96690.1"/>
    <property type="molecule type" value="Genomic_DNA"/>
</dbReference>
<dbReference type="RefSeq" id="WP_078807907.1">
    <property type="nucleotide sequence ID" value="NZ_FUXI01000024.1"/>
</dbReference>
<dbReference type="InterPro" id="IPR009574">
    <property type="entry name" value="DUF1189"/>
</dbReference>
<organism evidence="2 3">
    <name type="scientific">Pilibacter termitis</name>
    <dbReference type="NCBI Taxonomy" id="263852"/>
    <lineage>
        <taxon>Bacteria</taxon>
        <taxon>Bacillati</taxon>
        <taxon>Bacillota</taxon>
        <taxon>Bacilli</taxon>
        <taxon>Lactobacillales</taxon>
        <taxon>Enterococcaceae</taxon>
        <taxon>Pilibacter</taxon>
    </lineage>
</organism>
<evidence type="ECO:0000256" key="1">
    <source>
        <dbReference type="SAM" id="Phobius"/>
    </source>
</evidence>
<keyword evidence="1" id="KW-0812">Transmembrane</keyword>
<dbReference type="AlphaFoldDB" id="A0A1T4PYP5"/>
<dbReference type="STRING" id="263852.SAMN02745116_01989"/>
<evidence type="ECO:0000313" key="2">
    <source>
        <dbReference type="EMBL" id="SJZ96690.1"/>
    </source>
</evidence>
<accession>A0A1T4PYP5</accession>
<feature type="transmembrane region" description="Helical" evidence="1">
    <location>
        <begin position="167"/>
        <end position="194"/>
    </location>
</feature>
<feature type="transmembrane region" description="Helical" evidence="1">
    <location>
        <begin position="215"/>
        <end position="234"/>
    </location>
</feature>
<protein>
    <recommendedName>
        <fullName evidence="4">Maltodextrin utilization protein YvdJ</fullName>
    </recommendedName>
</protein>
<proteinExistence type="predicted"/>
<dbReference type="OrthoDB" id="2134424at2"/>
<reference evidence="2 3" key="1">
    <citation type="submission" date="2017-02" db="EMBL/GenBank/DDBJ databases">
        <authorList>
            <person name="Peterson S.W."/>
        </authorList>
    </citation>
    <scope>NUCLEOTIDE SEQUENCE [LARGE SCALE GENOMIC DNA]</scope>
    <source>
        <strain evidence="2 3">ATCC BAA-1030</strain>
    </source>
</reference>
<keyword evidence="1" id="KW-0472">Membrane</keyword>
<evidence type="ECO:0008006" key="4">
    <source>
        <dbReference type="Google" id="ProtNLM"/>
    </source>
</evidence>
<evidence type="ECO:0000313" key="3">
    <source>
        <dbReference type="Proteomes" id="UP000190328"/>
    </source>
</evidence>
<sequence length="266" mass="30553">MHELNIYFKASFLKLEDLYEARKISWGKAIFYLLFLSVIIALPITTDTWTTTEEILHDARVVGEKIPDFTIVDKKLESKANGFMYQTKYFVFTFDPQGKRTEEEIASVSSDVLGIAFLPNSFVVSLPQSLSVDEEPKLIEMKYDKGSFRDMTGKRLRHAMSTMSQPIWMLVFVYLISFIPAIFQMVWLVVFLGVAGMIHNKLSRLSIRYSEVIRIILFASTAPIILSTILVFFFPTLNSGFIQTVATLILYFRTLTPLKVKKNQNQ</sequence>
<name>A0A1T4PYP5_9ENTE</name>
<feature type="transmembrane region" description="Helical" evidence="1">
    <location>
        <begin position="29"/>
        <end position="46"/>
    </location>
</feature>
<keyword evidence="1" id="KW-1133">Transmembrane helix</keyword>
<gene>
    <name evidence="2" type="ORF">SAMN02745116_01989</name>
</gene>
<dbReference type="Proteomes" id="UP000190328">
    <property type="component" value="Unassembled WGS sequence"/>
</dbReference>
<keyword evidence="3" id="KW-1185">Reference proteome</keyword>